<comment type="similarity">
    <text evidence="1">Belongs to the peptidase A24 family.</text>
</comment>
<name>A0A8J3NQN8_9ACTN</name>
<proteinExistence type="inferred from homology"/>
<evidence type="ECO:0000256" key="1">
    <source>
        <dbReference type="ARBA" id="ARBA00005801"/>
    </source>
</evidence>
<evidence type="ECO:0000256" key="2">
    <source>
        <dbReference type="SAM" id="Phobius"/>
    </source>
</evidence>
<protein>
    <recommendedName>
        <fullName evidence="3">Prepilin type IV endopeptidase peptidase domain-containing protein</fullName>
    </recommendedName>
</protein>
<dbReference type="GO" id="GO:0005886">
    <property type="term" value="C:plasma membrane"/>
    <property type="evidence" value="ECO:0007669"/>
    <property type="project" value="TreeGrafter"/>
</dbReference>
<dbReference type="AlphaFoldDB" id="A0A8J3NQN8"/>
<comment type="caution">
    <text evidence="4">The sequence shown here is derived from an EMBL/GenBank/DDBJ whole genome shotgun (WGS) entry which is preliminary data.</text>
</comment>
<reference evidence="4 5" key="1">
    <citation type="submission" date="2021-01" db="EMBL/GenBank/DDBJ databases">
        <title>Whole genome shotgun sequence of Catellatospora chokoriensis NBRC 107358.</title>
        <authorList>
            <person name="Komaki H."/>
            <person name="Tamura T."/>
        </authorList>
    </citation>
    <scope>NUCLEOTIDE SEQUENCE [LARGE SCALE GENOMIC DNA]</scope>
    <source>
        <strain evidence="4 5">NBRC 107358</strain>
    </source>
</reference>
<sequence length="256" mass="25552">MRDMAVDSSVTMLSLAVGALFGALTPRTAYRLSVTWGEPALAGCAECGAPFAAGTAGWWRFAARCASCGVRQGPSLWWTVPVGALAAGLTATSLAGQGWVLVAGVLLSVVGVLLAAIDLAVQRLPDPIVWRLAVAVAGLLALAAATGGSWAAYGRALGGGAALLAVFGLMALLTGGQIGLGDAKVAGVLGLLLGWYGWGPVLLGGLLALLLNGAVAVVLLVLRRISWRGSLPMGPSILAAALLTVVAIGPMLPPAA</sequence>
<feature type="transmembrane region" description="Helical" evidence="2">
    <location>
        <begin position="128"/>
        <end position="146"/>
    </location>
</feature>
<gene>
    <name evidence="4" type="ORF">Cch02nite_21350</name>
</gene>
<dbReference type="Proteomes" id="UP000619293">
    <property type="component" value="Unassembled WGS sequence"/>
</dbReference>
<keyword evidence="2" id="KW-0472">Membrane</keyword>
<dbReference type="GO" id="GO:0006465">
    <property type="term" value="P:signal peptide processing"/>
    <property type="evidence" value="ECO:0007669"/>
    <property type="project" value="TreeGrafter"/>
</dbReference>
<feature type="domain" description="Prepilin type IV endopeptidase peptidase" evidence="3">
    <location>
        <begin position="106"/>
        <end position="217"/>
    </location>
</feature>
<feature type="transmembrane region" description="Helical" evidence="2">
    <location>
        <begin position="99"/>
        <end position="121"/>
    </location>
</feature>
<dbReference type="GO" id="GO:0004190">
    <property type="term" value="F:aspartic-type endopeptidase activity"/>
    <property type="evidence" value="ECO:0007669"/>
    <property type="project" value="InterPro"/>
</dbReference>
<dbReference type="PANTHER" id="PTHR30487">
    <property type="entry name" value="TYPE 4 PREPILIN-LIKE PROTEINS LEADER PEPTIDE-PROCESSING ENZYME"/>
    <property type="match status" value="1"/>
</dbReference>
<dbReference type="Pfam" id="PF01478">
    <property type="entry name" value="Peptidase_A24"/>
    <property type="match status" value="1"/>
</dbReference>
<accession>A0A8J3NQN8</accession>
<keyword evidence="2" id="KW-1133">Transmembrane helix</keyword>
<feature type="transmembrane region" description="Helical" evidence="2">
    <location>
        <begin position="204"/>
        <end position="222"/>
    </location>
</feature>
<feature type="transmembrane region" description="Helical" evidence="2">
    <location>
        <begin position="234"/>
        <end position="252"/>
    </location>
</feature>
<feature type="transmembrane region" description="Helical" evidence="2">
    <location>
        <begin position="152"/>
        <end position="173"/>
    </location>
</feature>
<dbReference type="InterPro" id="IPR050882">
    <property type="entry name" value="Prepilin_peptidase/N-MTase"/>
</dbReference>
<dbReference type="InterPro" id="IPR000045">
    <property type="entry name" value="Prepilin_IV_endopep_pep"/>
</dbReference>
<evidence type="ECO:0000313" key="4">
    <source>
        <dbReference type="EMBL" id="GIF88691.1"/>
    </source>
</evidence>
<dbReference type="PANTHER" id="PTHR30487:SF0">
    <property type="entry name" value="PREPILIN LEADER PEPTIDASE_N-METHYLTRANSFERASE-RELATED"/>
    <property type="match status" value="1"/>
</dbReference>
<evidence type="ECO:0000259" key="3">
    <source>
        <dbReference type="Pfam" id="PF01478"/>
    </source>
</evidence>
<dbReference type="Gene3D" id="1.20.120.1220">
    <property type="match status" value="1"/>
</dbReference>
<dbReference type="EMBL" id="BONG01000010">
    <property type="protein sequence ID" value="GIF88691.1"/>
    <property type="molecule type" value="Genomic_DNA"/>
</dbReference>
<evidence type="ECO:0000313" key="5">
    <source>
        <dbReference type="Proteomes" id="UP000619293"/>
    </source>
</evidence>
<organism evidence="4 5">
    <name type="scientific">Catellatospora chokoriensis</name>
    <dbReference type="NCBI Taxonomy" id="310353"/>
    <lineage>
        <taxon>Bacteria</taxon>
        <taxon>Bacillati</taxon>
        <taxon>Actinomycetota</taxon>
        <taxon>Actinomycetes</taxon>
        <taxon>Micromonosporales</taxon>
        <taxon>Micromonosporaceae</taxon>
        <taxon>Catellatospora</taxon>
    </lineage>
</organism>
<keyword evidence="2" id="KW-0812">Transmembrane</keyword>
<keyword evidence="5" id="KW-1185">Reference proteome</keyword>